<evidence type="ECO:0000259" key="2">
    <source>
        <dbReference type="Pfam" id="PF11008"/>
    </source>
</evidence>
<dbReference type="PIRSF" id="PIRSF012335">
    <property type="entry name" value="UCP012335"/>
    <property type="match status" value="1"/>
</dbReference>
<dbReference type="RefSeq" id="WP_149316417.1">
    <property type="nucleotide sequence ID" value="NZ_CP080294.1"/>
</dbReference>
<evidence type="ECO:0000313" key="3">
    <source>
        <dbReference type="EMBL" id="KAA6126226.1"/>
    </source>
</evidence>
<dbReference type="Proteomes" id="UP000324324">
    <property type="component" value="Unassembled WGS sequence"/>
</dbReference>
<dbReference type="PROSITE" id="PS51257">
    <property type="entry name" value="PROKAR_LIPOPROTEIN"/>
    <property type="match status" value="1"/>
</dbReference>
<dbReference type="InterPro" id="IPR022548">
    <property type="entry name" value="DUF2846"/>
</dbReference>
<dbReference type="AlphaFoldDB" id="A0A5M8AWJ7"/>
<proteinExistence type="predicted"/>
<keyword evidence="1" id="KW-0732">Signal</keyword>
<feature type="signal peptide" evidence="1">
    <location>
        <begin position="1"/>
        <end position="22"/>
    </location>
</feature>
<name>A0A5M8AWJ7_9BURK</name>
<sequence length="155" mass="16650">MKINHSIITILAVSTLALTGCASVDMASKEQSDQAKQFSAPSAGNSGLYVYRNSFVGKSLKKDIWVDGKCLGESASDVFFYTQVEGGKKHKIETESEFSPNALEVAMEAGKNYFVRQFIKLGAFVGGADLELIPEEQGKADVAKLELAKSGTCSQ</sequence>
<reference evidence="3 4" key="1">
    <citation type="submission" date="2019-09" db="EMBL/GenBank/DDBJ databases">
        <title>Isolation of a novel species in the genus Cupriavidus from patients with sepsis using whole genome sequencing.</title>
        <authorList>
            <person name="Kweon O.J."/>
            <person name="Lee M.-K."/>
        </authorList>
    </citation>
    <scope>NUCLEOTIDE SEQUENCE [LARGE SCALE GENOMIC DNA]</scope>
    <source>
        <strain evidence="3 4">MKL-01</strain>
    </source>
</reference>
<feature type="chain" id="PRO_5024383095" evidence="1">
    <location>
        <begin position="23"/>
        <end position="155"/>
    </location>
</feature>
<evidence type="ECO:0000313" key="4">
    <source>
        <dbReference type="Proteomes" id="UP000324324"/>
    </source>
</evidence>
<gene>
    <name evidence="3" type="ORF">F1599_09660</name>
</gene>
<dbReference type="EMBL" id="VWRN01000027">
    <property type="protein sequence ID" value="KAA6126226.1"/>
    <property type="molecule type" value="Genomic_DNA"/>
</dbReference>
<feature type="domain" description="DUF2846" evidence="2">
    <location>
        <begin position="43"/>
        <end position="128"/>
    </location>
</feature>
<dbReference type="Pfam" id="PF11008">
    <property type="entry name" value="DUF2846"/>
    <property type="match status" value="1"/>
</dbReference>
<evidence type="ECO:0000256" key="1">
    <source>
        <dbReference type="SAM" id="SignalP"/>
    </source>
</evidence>
<accession>A0A5M8AWJ7</accession>
<organism evidence="3 4">
    <name type="scientific">Cupriavidus cauae</name>
    <dbReference type="NCBI Taxonomy" id="2608999"/>
    <lineage>
        <taxon>Bacteria</taxon>
        <taxon>Pseudomonadati</taxon>
        <taxon>Pseudomonadota</taxon>
        <taxon>Betaproteobacteria</taxon>
        <taxon>Burkholderiales</taxon>
        <taxon>Burkholderiaceae</taxon>
        <taxon>Cupriavidus</taxon>
    </lineage>
</organism>
<comment type="caution">
    <text evidence="3">The sequence shown here is derived from an EMBL/GenBank/DDBJ whole genome shotgun (WGS) entry which is preliminary data.</text>
</comment>
<protein>
    <submittedName>
        <fullName evidence="3">DUF2846 domain-containing protein</fullName>
    </submittedName>
</protein>
<keyword evidence="4" id="KW-1185">Reference proteome</keyword>
<dbReference type="InterPro" id="IPR016596">
    <property type="entry name" value="UCP012335"/>
</dbReference>